<dbReference type="PROSITE" id="PS51898">
    <property type="entry name" value="TYR_RECOMBINASE"/>
    <property type="match status" value="1"/>
</dbReference>
<evidence type="ECO:0000256" key="4">
    <source>
        <dbReference type="ARBA" id="ARBA00023172"/>
    </source>
</evidence>
<evidence type="ECO:0000259" key="7">
    <source>
        <dbReference type="PROSITE" id="PS51900"/>
    </source>
</evidence>
<dbReference type="InterPro" id="IPR010998">
    <property type="entry name" value="Integrase_recombinase_N"/>
</dbReference>
<dbReference type="InterPro" id="IPR002104">
    <property type="entry name" value="Integrase_catalytic"/>
</dbReference>
<keyword evidence="3 5" id="KW-0238">DNA-binding</keyword>
<dbReference type="Gene3D" id="1.10.150.130">
    <property type="match status" value="1"/>
</dbReference>
<dbReference type="GO" id="GO:0003677">
    <property type="term" value="F:DNA binding"/>
    <property type="evidence" value="ECO:0007669"/>
    <property type="project" value="UniProtKB-UniRule"/>
</dbReference>
<dbReference type="InterPro" id="IPR011010">
    <property type="entry name" value="DNA_brk_join_enz"/>
</dbReference>
<dbReference type="SUPFAM" id="SSF56349">
    <property type="entry name" value="DNA breaking-rejoining enzymes"/>
    <property type="match status" value="1"/>
</dbReference>
<evidence type="ECO:0000256" key="5">
    <source>
        <dbReference type="PROSITE-ProRule" id="PRU01248"/>
    </source>
</evidence>
<dbReference type="InterPro" id="IPR050090">
    <property type="entry name" value="Tyrosine_recombinase_XerCD"/>
</dbReference>
<dbReference type="PANTHER" id="PTHR30349">
    <property type="entry name" value="PHAGE INTEGRASE-RELATED"/>
    <property type="match status" value="1"/>
</dbReference>
<feature type="domain" description="Core-binding (CB)" evidence="7">
    <location>
        <begin position="70"/>
        <end position="155"/>
    </location>
</feature>
<dbReference type="PANTHER" id="PTHR30349:SF64">
    <property type="entry name" value="PROPHAGE INTEGRASE INTD-RELATED"/>
    <property type="match status" value="1"/>
</dbReference>
<dbReference type="GO" id="GO:0006310">
    <property type="term" value="P:DNA recombination"/>
    <property type="evidence" value="ECO:0007669"/>
    <property type="project" value="UniProtKB-KW"/>
</dbReference>
<name>D6YV82_WADCW</name>
<dbReference type="Proteomes" id="UP000001505">
    <property type="component" value="Chromosome"/>
</dbReference>
<comment type="similarity">
    <text evidence="1">Belongs to the 'phage' integrase family.</text>
</comment>
<sequence>MAKTKATKEPGIQIIEGTRGSYYRVQIRLKGCPHISKNFDSFQKAKDWKRKTIAAIQSGQPYETTEMRRLTLSDLIDRFISSDLLKLRNHKTIKGHLSWWKDEIGYCILSQLREDIIAQARDKLKEQPDKWGRSRSSATVNRYLCSLGSVINLAVREWRLLPYSPLKNVRKLPEPRGRERFLSKEEKKQLLLACQNSSCKLLYPIVLLALSTGMRKGEILNLKWKHVDLTNGSVTLEHTKNNDRRVVPVPDISLNILKSLRAHCAHFGELTDEYVFSQKKGHNPIDFRASWKAALKQAKIKDFKFHDLRHDFITTLSELKYPLHVISKIVGHRSHTITATRYSHLGLDHAKEASADIGSYFEGLCTQ</sequence>
<evidence type="ECO:0000256" key="1">
    <source>
        <dbReference type="ARBA" id="ARBA00008857"/>
    </source>
</evidence>
<evidence type="ECO:0000256" key="3">
    <source>
        <dbReference type="ARBA" id="ARBA00023125"/>
    </source>
</evidence>
<dbReference type="Pfam" id="PF00589">
    <property type="entry name" value="Phage_integrase"/>
    <property type="match status" value="1"/>
</dbReference>
<protein>
    <submittedName>
        <fullName evidence="8">Putative integrase</fullName>
    </submittedName>
</protein>
<organism evidence="8 9">
    <name type="scientific">Waddlia chondrophila (strain ATCC VR-1470 / WSU 86-1044)</name>
    <dbReference type="NCBI Taxonomy" id="716544"/>
    <lineage>
        <taxon>Bacteria</taxon>
        <taxon>Pseudomonadati</taxon>
        <taxon>Chlamydiota</taxon>
        <taxon>Chlamydiia</taxon>
        <taxon>Parachlamydiales</taxon>
        <taxon>Waddliaceae</taxon>
        <taxon>Waddlia</taxon>
    </lineage>
</organism>
<dbReference type="EMBL" id="CP001928">
    <property type="protein sequence ID" value="ADI38043.1"/>
    <property type="molecule type" value="Genomic_DNA"/>
</dbReference>
<evidence type="ECO:0000313" key="9">
    <source>
        <dbReference type="Proteomes" id="UP000001505"/>
    </source>
</evidence>
<dbReference type="HOGENOM" id="CLU_027562_17_7_0"/>
<dbReference type="InterPro" id="IPR044068">
    <property type="entry name" value="CB"/>
</dbReference>
<gene>
    <name evidence="8" type="ordered locus">wcw_0675</name>
</gene>
<evidence type="ECO:0000259" key="6">
    <source>
        <dbReference type="PROSITE" id="PS51898"/>
    </source>
</evidence>
<dbReference type="AlphaFoldDB" id="D6YV82"/>
<dbReference type="KEGG" id="wch:wcw_0675"/>
<dbReference type="eggNOG" id="COG0582">
    <property type="taxonomic scope" value="Bacteria"/>
</dbReference>
<dbReference type="GO" id="GO:0015074">
    <property type="term" value="P:DNA integration"/>
    <property type="evidence" value="ECO:0007669"/>
    <property type="project" value="UniProtKB-KW"/>
</dbReference>
<reference evidence="8 9" key="1">
    <citation type="journal article" date="2010" name="PLoS ONE">
        <title>The Waddlia genome: a window into chlamydial biology.</title>
        <authorList>
            <person name="Bertelli C."/>
            <person name="Collyn F."/>
            <person name="Croxatto A."/>
            <person name="Ruckert C."/>
            <person name="Polkinghorne A."/>
            <person name="Kebbi-Beghdadi C."/>
            <person name="Goesmann A."/>
            <person name="Vaughan L."/>
            <person name="Greub G."/>
        </authorList>
    </citation>
    <scope>NUCLEOTIDE SEQUENCE [LARGE SCALE GENOMIC DNA]</scope>
    <source>
        <strain evidence="9">ATCC VR-1470 / WSU 86-1044</strain>
    </source>
</reference>
<dbReference type="CDD" id="cd00796">
    <property type="entry name" value="INT_Rci_Hp1_C"/>
    <property type="match status" value="1"/>
</dbReference>
<feature type="domain" description="Tyr recombinase" evidence="6">
    <location>
        <begin position="177"/>
        <end position="355"/>
    </location>
</feature>
<dbReference type="RefSeq" id="WP_013181762.1">
    <property type="nucleotide sequence ID" value="NC_014225.1"/>
</dbReference>
<evidence type="ECO:0000313" key="8">
    <source>
        <dbReference type="EMBL" id="ADI38043.1"/>
    </source>
</evidence>
<keyword evidence="2" id="KW-0229">DNA integration</keyword>
<dbReference type="Gene3D" id="1.10.443.10">
    <property type="entry name" value="Intergrase catalytic core"/>
    <property type="match status" value="1"/>
</dbReference>
<evidence type="ECO:0000256" key="2">
    <source>
        <dbReference type="ARBA" id="ARBA00022908"/>
    </source>
</evidence>
<proteinExistence type="inferred from homology"/>
<keyword evidence="4" id="KW-0233">DNA recombination</keyword>
<accession>D6YV82</accession>
<dbReference type="InterPro" id="IPR013762">
    <property type="entry name" value="Integrase-like_cat_sf"/>
</dbReference>
<keyword evidence="9" id="KW-1185">Reference proteome</keyword>
<dbReference type="PROSITE" id="PS51900">
    <property type="entry name" value="CB"/>
    <property type="match status" value="1"/>
</dbReference>